<name>A0ABP8NB48_9BACT</name>
<organism evidence="1 2">
    <name type="scientific">Nemorincola caseinilytica</name>
    <dbReference type="NCBI Taxonomy" id="2054315"/>
    <lineage>
        <taxon>Bacteria</taxon>
        <taxon>Pseudomonadati</taxon>
        <taxon>Bacteroidota</taxon>
        <taxon>Chitinophagia</taxon>
        <taxon>Chitinophagales</taxon>
        <taxon>Chitinophagaceae</taxon>
        <taxon>Nemorincola</taxon>
    </lineage>
</organism>
<evidence type="ECO:0008006" key="3">
    <source>
        <dbReference type="Google" id="ProtNLM"/>
    </source>
</evidence>
<keyword evidence="2" id="KW-1185">Reference proteome</keyword>
<comment type="caution">
    <text evidence="1">The sequence shown here is derived from an EMBL/GenBank/DDBJ whole genome shotgun (WGS) entry which is preliminary data.</text>
</comment>
<accession>A0ABP8NB48</accession>
<dbReference type="Proteomes" id="UP001500067">
    <property type="component" value="Unassembled WGS sequence"/>
</dbReference>
<evidence type="ECO:0000313" key="1">
    <source>
        <dbReference type="EMBL" id="GAA4462913.1"/>
    </source>
</evidence>
<sequence>MAQKYRPFRANVDQDGWAIGMNIGATDLWGDVGTNSFVDHYTNSGYTSKLCFMGGMFGRYTFHPSFAIRFHVNYGVFYATDKWNEDGVKGKSLIEGNDYVQRYLRAQTARTSIAEGAALFEFYPRRFNVTGKAYRRGQPFIAAGLAVFHFTPYSTVADGNTFVKTYDLSLEGQGFGSGYPKKASRVQPAVPLCIGYRWDIGSRLNLGIEYMYRMTFTDQLDGVSGKYISQFEFEQNLSPADAQTAMAIADKTKYYNHALSNTPGTFRGNPDNNDSYSSLAITFAFKVPSRDRIWWTTKKFGSK</sequence>
<dbReference type="EMBL" id="BAABFA010000008">
    <property type="protein sequence ID" value="GAA4462913.1"/>
    <property type="molecule type" value="Genomic_DNA"/>
</dbReference>
<reference evidence="2" key="1">
    <citation type="journal article" date="2019" name="Int. J. Syst. Evol. Microbiol.">
        <title>The Global Catalogue of Microorganisms (GCM) 10K type strain sequencing project: providing services to taxonomists for standard genome sequencing and annotation.</title>
        <authorList>
            <consortium name="The Broad Institute Genomics Platform"/>
            <consortium name="The Broad Institute Genome Sequencing Center for Infectious Disease"/>
            <person name="Wu L."/>
            <person name="Ma J."/>
        </authorList>
    </citation>
    <scope>NUCLEOTIDE SEQUENCE [LARGE SCALE GENOMIC DNA]</scope>
    <source>
        <strain evidence="2">JCM 32105</strain>
    </source>
</reference>
<gene>
    <name evidence="1" type="ORF">GCM10023093_10340</name>
</gene>
<evidence type="ECO:0000313" key="2">
    <source>
        <dbReference type="Proteomes" id="UP001500067"/>
    </source>
</evidence>
<protein>
    <recommendedName>
        <fullName evidence="3">DUF6089 domain-containing protein</fullName>
    </recommendedName>
</protein>
<proteinExistence type="predicted"/>